<reference evidence="3" key="1">
    <citation type="submission" date="2021-05" db="EMBL/GenBank/DDBJ databases">
        <title>Direct Submission.</title>
        <authorList>
            <person name="Li K."/>
            <person name="Gao J."/>
        </authorList>
    </citation>
    <scope>NUCLEOTIDE SEQUENCE [LARGE SCALE GENOMIC DNA]</scope>
    <source>
        <strain evidence="3">MG62</strain>
    </source>
</reference>
<proteinExistence type="predicted"/>
<dbReference type="Proteomes" id="UP000679629">
    <property type="component" value="Chromosome"/>
</dbReference>
<dbReference type="RefSeq" id="WP_215117739.1">
    <property type="nucleotide sequence ID" value="NZ_CP075896.1"/>
</dbReference>
<feature type="region of interest" description="Disordered" evidence="1">
    <location>
        <begin position="61"/>
        <end position="89"/>
    </location>
</feature>
<evidence type="ECO:0000313" key="3">
    <source>
        <dbReference type="Proteomes" id="UP000679629"/>
    </source>
</evidence>
<feature type="region of interest" description="Disordered" evidence="1">
    <location>
        <begin position="1"/>
        <end position="25"/>
    </location>
</feature>
<organism evidence="2 3">
    <name type="scientific">Streptomyces koelreuteriae</name>
    <dbReference type="NCBI Taxonomy" id="2838015"/>
    <lineage>
        <taxon>Bacteria</taxon>
        <taxon>Bacillati</taxon>
        <taxon>Actinomycetota</taxon>
        <taxon>Actinomycetes</taxon>
        <taxon>Kitasatosporales</taxon>
        <taxon>Streptomycetaceae</taxon>
        <taxon>Streptomyces</taxon>
    </lineage>
</organism>
<evidence type="ECO:0000256" key="1">
    <source>
        <dbReference type="SAM" id="MobiDB-lite"/>
    </source>
</evidence>
<gene>
    <name evidence="2" type="ORF">KJK29_06455</name>
</gene>
<protein>
    <submittedName>
        <fullName evidence="2">Uncharacterized protein</fullName>
    </submittedName>
</protein>
<feature type="compositionally biased region" description="Basic and acidic residues" evidence="1">
    <location>
        <begin position="1"/>
        <end position="12"/>
    </location>
</feature>
<sequence>MRTDSPTIREENPVYDDPFDLDTRQTGAGEGEAVALTSGGTLNPWSGAVGLTTSGTIHPWSGAVGQRTSHTMHPWSGAARHDTPPSPTP</sequence>
<name>A0ABX8FMG4_9ACTN</name>
<keyword evidence="3" id="KW-1185">Reference proteome</keyword>
<dbReference type="EMBL" id="CP075896">
    <property type="protein sequence ID" value="QWB22242.1"/>
    <property type="molecule type" value="Genomic_DNA"/>
</dbReference>
<accession>A0ABX8FMG4</accession>
<evidence type="ECO:0000313" key="2">
    <source>
        <dbReference type="EMBL" id="QWB22242.1"/>
    </source>
</evidence>